<feature type="coiled-coil region" evidence="1">
    <location>
        <begin position="75"/>
        <end position="102"/>
    </location>
</feature>
<feature type="compositionally biased region" description="Polar residues" evidence="2">
    <location>
        <begin position="40"/>
        <end position="52"/>
    </location>
</feature>
<dbReference type="EMBL" id="BKCJ010562980">
    <property type="protein sequence ID" value="GFB15024.1"/>
    <property type="molecule type" value="Genomic_DNA"/>
</dbReference>
<feature type="non-terminal residue" evidence="3">
    <location>
        <position position="1"/>
    </location>
</feature>
<keyword evidence="1" id="KW-0175">Coiled coil</keyword>
<evidence type="ECO:0000313" key="3">
    <source>
        <dbReference type="EMBL" id="GFB15024.1"/>
    </source>
</evidence>
<feature type="region of interest" description="Disordered" evidence="2">
    <location>
        <begin position="27"/>
        <end position="58"/>
    </location>
</feature>
<name>A0A699L398_TANCI</name>
<comment type="caution">
    <text evidence="3">The sequence shown here is derived from an EMBL/GenBank/DDBJ whole genome shotgun (WGS) entry which is preliminary data.</text>
</comment>
<protein>
    <submittedName>
        <fullName evidence="3">Uncharacterized protein</fullName>
    </submittedName>
</protein>
<organism evidence="3">
    <name type="scientific">Tanacetum cinerariifolium</name>
    <name type="common">Dalmatian daisy</name>
    <name type="synonym">Chrysanthemum cinerariifolium</name>
    <dbReference type="NCBI Taxonomy" id="118510"/>
    <lineage>
        <taxon>Eukaryota</taxon>
        <taxon>Viridiplantae</taxon>
        <taxon>Streptophyta</taxon>
        <taxon>Embryophyta</taxon>
        <taxon>Tracheophyta</taxon>
        <taxon>Spermatophyta</taxon>
        <taxon>Magnoliopsida</taxon>
        <taxon>eudicotyledons</taxon>
        <taxon>Gunneridae</taxon>
        <taxon>Pentapetalae</taxon>
        <taxon>asterids</taxon>
        <taxon>campanulids</taxon>
        <taxon>Asterales</taxon>
        <taxon>Asteraceae</taxon>
        <taxon>Asteroideae</taxon>
        <taxon>Anthemideae</taxon>
        <taxon>Anthemidinae</taxon>
        <taxon>Tanacetum</taxon>
    </lineage>
</organism>
<accession>A0A699L398</accession>
<reference evidence="3" key="1">
    <citation type="journal article" date="2019" name="Sci. Rep.">
        <title>Draft genome of Tanacetum cinerariifolium, the natural source of mosquito coil.</title>
        <authorList>
            <person name="Yamashiro T."/>
            <person name="Shiraishi A."/>
            <person name="Satake H."/>
            <person name="Nakayama K."/>
        </authorList>
    </citation>
    <scope>NUCLEOTIDE SEQUENCE</scope>
</reference>
<proteinExistence type="predicted"/>
<evidence type="ECO:0000256" key="2">
    <source>
        <dbReference type="SAM" id="MobiDB-lite"/>
    </source>
</evidence>
<sequence length="211" mass="24181">DEHYLQIDEHYLQMFVDVTTGEDVEQDATVAKSVEKPSEFRTTSHPQLSQPLQAKDKGKGIMVEPKKHLKKKDQIALNEELARKLKAEMKAEMDEDERIARENNEAYITIIEEWDDVQAIIDADKQVGTGFSGVITPLFETMMVQASEEVGFFLWSKPRLIKQLKIKKLKKRVKKLEGKKKKKRTHVLKRLYKVGLSAKVESSKDEEGLGA</sequence>
<feature type="coiled-coil region" evidence="1">
    <location>
        <begin position="159"/>
        <end position="186"/>
    </location>
</feature>
<dbReference type="AlphaFoldDB" id="A0A699L398"/>
<gene>
    <name evidence="3" type="ORF">Tci_686995</name>
</gene>
<evidence type="ECO:0000256" key="1">
    <source>
        <dbReference type="SAM" id="Coils"/>
    </source>
</evidence>